<dbReference type="AlphaFoldDB" id="A0A2R6QEH9"/>
<dbReference type="EMBL" id="MLYV02000362">
    <property type="protein sequence ID" value="PSS06530.1"/>
    <property type="molecule type" value="Genomic_DNA"/>
</dbReference>
<proteinExistence type="predicted"/>
<keyword evidence="2" id="KW-1185">Reference proteome</keyword>
<evidence type="ECO:0008006" key="3">
    <source>
        <dbReference type="Google" id="ProtNLM"/>
    </source>
</evidence>
<reference evidence="1 2" key="1">
    <citation type="submission" date="2018-02" db="EMBL/GenBank/DDBJ databases">
        <title>Genome sequence of the basidiomycete white-rot fungus Phlebia centrifuga.</title>
        <authorList>
            <person name="Granchi Z."/>
            <person name="Peng M."/>
            <person name="de Vries R.P."/>
            <person name="Hilden K."/>
            <person name="Makela M.R."/>
            <person name="Grigoriev I."/>
            <person name="Riley R."/>
        </authorList>
    </citation>
    <scope>NUCLEOTIDE SEQUENCE [LARGE SCALE GENOMIC DNA]</scope>
    <source>
        <strain evidence="1 2">FBCC195</strain>
    </source>
</reference>
<sequence>MERKASQAAQRERAEQDRLAAAEAIRVQQALEAAVFLAAHCRKSLSPSLPPELLTKIFKSNLRYYDKSGTISDHDCHKVYKTERELILRCCMVSKEWSASAKRIMYTGQIYLYHTGAIRRLIRTVQEDADQIHPIQHLQFSDFYNTDDFQRPAAELIALCPELATLGGYSGSLYFDKLTPLPEFTHLRELRVSNQVLSSLAPLLHRLPILELLEIVYVIDDEPPRVTRVGAPLRAGLRPRMNGVPPPVFNLKTLRLSQCQLTLAECRWLFSSSNAIDYAQLQEIHEYSVALGEVIGSSVSRLHIKGMMDVPQRGDPHLSQSLSLYTNLRALQISGKDWPWPQLLGSITSSLHAISISYSAPGTQALVSSLSDHAWQKDLETVTVYHWANVDYFYGIKQADVDAAKESLEVACGKRGIPLIWIKEGESRTVIGYTGVGFEPTQGGTSINIEEEPVMHVANEQETF</sequence>
<name>A0A2R6QEH9_9APHY</name>
<dbReference type="SUPFAM" id="SSF52047">
    <property type="entry name" value="RNI-like"/>
    <property type="match status" value="1"/>
</dbReference>
<comment type="caution">
    <text evidence="1">The sequence shown here is derived from an EMBL/GenBank/DDBJ whole genome shotgun (WGS) entry which is preliminary data.</text>
</comment>
<dbReference type="OrthoDB" id="2672295at2759"/>
<gene>
    <name evidence="1" type="ORF">PHLCEN_2v3678</name>
</gene>
<dbReference type="InterPro" id="IPR032675">
    <property type="entry name" value="LRR_dom_sf"/>
</dbReference>
<evidence type="ECO:0000313" key="1">
    <source>
        <dbReference type="EMBL" id="PSS06530.1"/>
    </source>
</evidence>
<dbReference type="Proteomes" id="UP000186601">
    <property type="component" value="Unassembled WGS sequence"/>
</dbReference>
<accession>A0A2R6QEH9</accession>
<protein>
    <recommendedName>
        <fullName evidence="3">F-box domain-containing protein</fullName>
    </recommendedName>
</protein>
<evidence type="ECO:0000313" key="2">
    <source>
        <dbReference type="Proteomes" id="UP000186601"/>
    </source>
</evidence>
<dbReference type="Gene3D" id="3.80.10.10">
    <property type="entry name" value="Ribonuclease Inhibitor"/>
    <property type="match status" value="1"/>
</dbReference>
<organism evidence="1 2">
    <name type="scientific">Hermanssonia centrifuga</name>
    <dbReference type="NCBI Taxonomy" id="98765"/>
    <lineage>
        <taxon>Eukaryota</taxon>
        <taxon>Fungi</taxon>
        <taxon>Dikarya</taxon>
        <taxon>Basidiomycota</taxon>
        <taxon>Agaricomycotina</taxon>
        <taxon>Agaricomycetes</taxon>
        <taxon>Polyporales</taxon>
        <taxon>Meruliaceae</taxon>
        <taxon>Hermanssonia</taxon>
    </lineage>
</organism>